<gene>
    <name evidence="1" type="ordered locus">BS1330_I1877</name>
</gene>
<evidence type="ECO:0000313" key="1">
    <source>
        <dbReference type="EMBL" id="AEM19194.1"/>
    </source>
</evidence>
<organism evidence="1 2">
    <name type="scientific">Brucella suis biovar 1 (strain 1330)</name>
    <dbReference type="NCBI Taxonomy" id="204722"/>
    <lineage>
        <taxon>Bacteria</taxon>
        <taxon>Pseudomonadati</taxon>
        <taxon>Pseudomonadota</taxon>
        <taxon>Alphaproteobacteria</taxon>
        <taxon>Hyphomicrobiales</taxon>
        <taxon>Brucellaceae</taxon>
        <taxon>Brucella/Ochrobactrum group</taxon>
        <taxon>Brucella</taxon>
    </lineage>
</organism>
<keyword evidence="2" id="KW-1185">Reference proteome</keyword>
<dbReference type="AlphaFoldDB" id="A0A0H3G8S2"/>
<dbReference type="Proteomes" id="UP000007104">
    <property type="component" value="Chromosome I"/>
</dbReference>
<dbReference type="KEGG" id="bms:BR1883"/>
<sequence length="30" mass="3225">MSTGTQINCSLQPGITKNATVVFEHFQQGS</sequence>
<proteinExistence type="predicted"/>
<name>A0A0H3G8S2_BRUSU</name>
<reference evidence="1 2" key="1">
    <citation type="journal article" date="2011" name="J. Bacteriol.">
        <title>Revised genome sequence of Brucella suis 1330.</title>
        <authorList>
            <person name="Tae H."/>
            <person name="Shallom S."/>
            <person name="Settlage R."/>
            <person name="Preston D."/>
            <person name="Adams L.G."/>
            <person name="Garner H.R."/>
        </authorList>
    </citation>
    <scope>NUCLEOTIDE SEQUENCE [LARGE SCALE GENOMIC DNA]</scope>
    <source>
        <strain evidence="1 2">1330</strain>
    </source>
</reference>
<accession>A0A0H3G8S2</accession>
<dbReference type="KEGG" id="bsi:BS1330_I1877"/>
<protein>
    <submittedName>
        <fullName evidence="1">Uncharacterized protein</fullName>
    </submittedName>
</protein>
<dbReference type="EMBL" id="CP002997">
    <property type="protein sequence ID" value="AEM19194.1"/>
    <property type="molecule type" value="Genomic_DNA"/>
</dbReference>
<evidence type="ECO:0000313" key="2">
    <source>
        <dbReference type="Proteomes" id="UP000007104"/>
    </source>
</evidence>
<dbReference type="HOGENOM" id="CLU_3402460_0_0_5"/>